<dbReference type="PaxDb" id="6239-T10D4.10"/>
<dbReference type="GeneID" id="191916"/>
<name>Q9TZE8_CAEEL</name>
<evidence type="ECO:0000256" key="1">
    <source>
        <dbReference type="SAM" id="Phobius"/>
    </source>
</evidence>
<dbReference type="HOGENOM" id="CLU_067919_1_0_1"/>
<dbReference type="RefSeq" id="NP_494458.1">
    <property type="nucleotide sequence ID" value="NM_062057.1"/>
</dbReference>
<feature type="transmembrane region" description="Helical" evidence="1">
    <location>
        <begin position="12"/>
        <end position="32"/>
    </location>
</feature>
<accession>Q9TZE8</accession>
<dbReference type="AlphaFoldDB" id="Q9TZE8"/>
<gene>
    <name evidence="2 4" type="primary">sri-43</name>
    <name evidence="2" type="ORF">CELE_T10D4.10</name>
    <name evidence="4" type="ORF">T10D4.10</name>
</gene>
<dbReference type="InParanoid" id="Q9TZE8"/>
<feature type="transmembrane region" description="Helical" evidence="1">
    <location>
        <begin position="83"/>
        <end position="106"/>
    </location>
</feature>
<keyword evidence="1" id="KW-0472">Membrane</keyword>
<feature type="transmembrane region" description="Helical" evidence="1">
    <location>
        <begin position="186"/>
        <end position="214"/>
    </location>
</feature>
<evidence type="ECO:0000313" key="3">
    <source>
        <dbReference type="Proteomes" id="UP000001940"/>
    </source>
</evidence>
<dbReference type="AGR" id="WB:WBGene00005555"/>
<keyword evidence="2" id="KW-0675">Receptor</keyword>
<evidence type="ECO:0000313" key="4">
    <source>
        <dbReference type="WormBase" id="T10D4.10"/>
    </source>
</evidence>
<dbReference type="PANTHER" id="PTHR45830:SF13">
    <property type="entry name" value="G PROTEIN-COUPLED RECEPTOR-RELATED"/>
    <property type="match status" value="1"/>
</dbReference>
<dbReference type="UCSC" id="T10D4.10">
    <property type="organism name" value="c. elegans"/>
</dbReference>
<dbReference type="FunCoup" id="Q9TZE8">
    <property type="interactions" value="80"/>
</dbReference>
<dbReference type="Pfam" id="PF10327">
    <property type="entry name" value="7TM_GPCR_Sri"/>
    <property type="match status" value="1"/>
</dbReference>
<dbReference type="EMBL" id="BX284602">
    <property type="protein sequence ID" value="CCD73601.1"/>
    <property type="molecule type" value="Genomic_DNA"/>
</dbReference>
<keyword evidence="1" id="KW-0812">Transmembrane</keyword>
<dbReference type="WormBase" id="T10D4.10">
    <property type="protein sequence ID" value="CE25986"/>
    <property type="gene ID" value="WBGene00005555"/>
    <property type="gene designation" value="sri-43"/>
</dbReference>
<dbReference type="PIR" id="T33550">
    <property type="entry name" value="T33550"/>
</dbReference>
<dbReference type="PANTHER" id="PTHR45830">
    <property type="entry name" value="SERPENTINE RECEPTOR, CLASS I"/>
    <property type="match status" value="1"/>
</dbReference>
<feature type="transmembrane region" description="Helical" evidence="1">
    <location>
        <begin position="235"/>
        <end position="257"/>
    </location>
</feature>
<dbReference type="STRING" id="6239.T10D4.10.1"/>
<dbReference type="CTD" id="191916"/>
<dbReference type="Proteomes" id="UP000001940">
    <property type="component" value="Chromosome II"/>
</dbReference>
<organism evidence="2 3">
    <name type="scientific">Caenorhabditis elegans</name>
    <dbReference type="NCBI Taxonomy" id="6239"/>
    <lineage>
        <taxon>Eukaryota</taxon>
        <taxon>Metazoa</taxon>
        <taxon>Ecdysozoa</taxon>
        <taxon>Nematoda</taxon>
        <taxon>Chromadorea</taxon>
        <taxon>Rhabditida</taxon>
        <taxon>Rhabditina</taxon>
        <taxon>Rhabditomorpha</taxon>
        <taxon>Rhabditoidea</taxon>
        <taxon>Rhabditidae</taxon>
        <taxon>Peloderinae</taxon>
        <taxon>Caenorhabditis</taxon>
    </lineage>
</organism>
<dbReference type="KEGG" id="cel:CELE_T10D4.10"/>
<dbReference type="OrthoDB" id="5911768at2759"/>
<dbReference type="SUPFAM" id="SSF81321">
    <property type="entry name" value="Family A G protein-coupled receptor-like"/>
    <property type="match status" value="1"/>
</dbReference>
<feature type="transmembrane region" description="Helical" evidence="1">
    <location>
        <begin position="44"/>
        <end position="63"/>
    </location>
</feature>
<sequence length="325" mass="37632">MDLGTPTWYITYFYVIGVFSFALNLAVILLVIYKSESIDNFKYYILAFQVFCMLADFHISLLVQPMYLFQFMTYSCVGPAATYMWANYLLITTHLLLGIQYVLLFLCFARRHQAIAKIKQHHVIPEILFNSFIAFELACPVAACICYFYTGVEQEKVEGFIDQMYPDHKTELLSLQNYVIYRENTVYMIFFVIFKMLAGSLVFLLIALATLDMQKMLSPVRRKLSIQNYNHHKKVINSLLAQFAAVLVLLLPGLAFYTTRLYPYETGKWIVNITWCIFQSRSSINSLVLLASTPPYRNFLMRRLAGKREKVSTVVVSVHTRTGMN</sequence>
<reference evidence="2 3" key="1">
    <citation type="journal article" date="1998" name="Science">
        <title>Genome sequence of the nematode C. elegans: a platform for investigating biology.</title>
        <authorList>
            <consortium name="The C. elegans sequencing consortium"/>
            <person name="Sulson J.E."/>
            <person name="Waterston R."/>
        </authorList>
    </citation>
    <scope>NUCLEOTIDE SEQUENCE [LARGE SCALE GENOMIC DNA]</scope>
    <source>
        <strain evidence="2 3">Bristol N2</strain>
    </source>
</reference>
<dbReference type="PhylomeDB" id="Q9TZE8"/>
<feature type="transmembrane region" description="Helical" evidence="1">
    <location>
        <begin position="127"/>
        <end position="150"/>
    </location>
</feature>
<keyword evidence="3" id="KW-1185">Reference proteome</keyword>
<protein>
    <submittedName>
        <fullName evidence="2">G protein-coupled receptor</fullName>
    </submittedName>
</protein>
<keyword evidence="1" id="KW-1133">Transmembrane helix</keyword>
<proteinExistence type="predicted"/>
<dbReference type="InterPro" id="IPR019429">
    <property type="entry name" value="7TM_GPCR_serpentine_rcpt_Sri"/>
</dbReference>
<evidence type="ECO:0000313" key="2">
    <source>
        <dbReference type="EMBL" id="CCD73601.1"/>
    </source>
</evidence>